<dbReference type="AlphaFoldDB" id="A0A915KSD8"/>
<evidence type="ECO:0000313" key="2">
    <source>
        <dbReference type="WBParaSite" id="nRc.2.0.1.t41015-RA"/>
    </source>
</evidence>
<proteinExistence type="predicted"/>
<sequence length="97" mass="10460">MKFKLEAFSTEREALLKPSGAGAIPPLANVGVGVTIPTNAQQQWPGSEPVDWLQRQSYGVSGNLENLEKSGNFDLDCYDVSKIDLSSVVSTKFIKSG</sequence>
<dbReference type="WBParaSite" id="nRc.2.0.1.t41015-RA">
    <property type="protein sequence ID" value="nRc.2.0.1.t41015-RA"/>
    <property type="gene ID" value="nRc.2.0.1.g41015"/>
</dbReference>
<protein>
    <submittedName>
        <fullName evidence="2">Uncharacterized protein</fullName>
    </submittedName>
</protein>
<reference evidence="2" key="1">
    <citation type="submission" date="2022-11" db="UniProtKB">
        <authorList>
            <consortium name="WormBaseParasite"/>
        </authorList>
    </citation>
    <scope>IDENTIFICATION</scope>
</reference>
<accession>A0A915KSD8</accession>
<organism evidence="1 2">
    <name type="scientific">Romanomermis culicivorax</name>
    <name type="common">Nematode worm</name>
    <dbReference type="NCBI Taxonomy" id="13658"/>
    <lineage>
        <taxon>Eukaryota</taxon>
        <taxon>Metazoa</taxon>
        <taxon>Ecdysozoa</taxon>
        <taxon>Nematoda</taxon>
        <taxon>Enoplea</taxon>
        <taxon>Dorylaimia</taxon>
        <taxon>Mermithida</taxon>
        <taxon>Mermithoidea</taxon>
        <taxon>Mermithidae</taxon>
        <taxon>Romanomermis</taxon>
    </lineage>
</organism>
<evidence type="ECO:0000313" key="1">
    <source>
        <dbReference type="Proteomes" id="UP000887565"/>
    </source>
</evidence>
<dbReference type="Proteomes" id="UP000887565">
    <property type="component" value="Unplaced"/>
</dbReference>
<name>A0A915KSD8_ROMCU</name>
<keyword evidence="1" id="KW-1185">Reference proteome</keyword>